<organism evidence="2">
    <name type="scientific">viral metagenome</name>
    <dbReference type="NCBI Taxonomy" id="1070528"/>
    <lineage>
        <taxon>unclassified sequences</taxon>
        <taxon>metagenomes</taxon>
        <taxon>organismal metagenomes</taxon>
    </lineage>
</organism>
<feature type="region of interest" description="Disordered" evidence="1">
    <location>
        <begin position="1"/>
        <end position="32"/>
    </location>
</feature>
<reference evidence="2" key="1">
    <citation type="journal article" date="2020" name="Nature">
        <title>Giant virus diversity and host interactions through global metagenomics.</title>
        <authorList>
            <person name="Schulz F."/>
            <person name="Roux S."/>
            <person name="Paez-Espino D."/>
            <person name="Jungbluth S."/>
            <person name="Walsh D.A."/>
            <person name="Denef V.J."/>
            <person name="McMahon K.D."/>
            <person name="Konstantinidis K.T."/>
            <person name="Eloe-Fadrosh E.A."/>
            <person name="Kyrpides N.C."/>
            <person name="Woyke T."/>
        </authorList>
    </citation>
    <scope>NUCLEOTIDE SEQUENCE</scope>
    <source>
        <strain evidence="2">GVMAG-M-3300023184-184</strain>
    </source>
</reference>
<dbReference type="EMBL" id="MN740058">
    <property type="protein sequence ID" value="QHT86093.1"/>
    <property type="molecule type" value="Genomic_DNA"/>
</dbReference>
<proteinExistence type="predicted"/>
<feature type="compositionally biased region" description="Polar residues" evidence="1">
    <location>
        <begin position="13"/>
        <end position="30"/>
    </location>
</feature>
<dbReference type="AlphaFoldDB" id="A0A6C0I1T3"/>
<sequence length="190" mass="22823">MYNFDEINEESSTEYSDSLSENNSFQTDDSLNTDDLMITNDIELQDIEEIADWEDNIEYEECIPNKYYIGTYKILPKQNILLFAKKIHISTFYKYSNIQLSEYFYWYSGIYICSKPRVEILQVTIDHESIHSCIIKTFWIKIIQRTWKRVFHREKAYIKQNILSILDQIQRTGKPHFNRKIVGLLSIYQK</sequence>
<protein>
    <submittedName>
        <fullName evidence="2">Uncharacterized protein</fullName>
    </submittedName>
</protein>
<feature type="compositionally biased region" description="Acidic residues" evidence="1">
    <location>
        <begin position="1"/>
        <end position="12"/>
    </location>
</feature>
<accession>A0A6C0I1T3</accession>
<evidence type="ECO:0000256" key="1">
    <source>
        <dbReference type="SAM" id="MobiDB-lite"/>
    </source>
</evidence>
<evidence type="ECO:0000313" key="2">
    <source>
        <dbReference type="EMBL" id="QHT86093.1"/>
    </source>
</evidence>
<name>A0A6C0I1T3_9ZZZZ</name>